<reference evidence="1 2" key="1">
    <citation type="submission" date="2016-04" db="EMBL/GenBank/DDBJ databases">
        <title>Genome analyses suggest a sexual origin of heterokaryosis in a supposedly ancient asexual fungus.</title>
        <authorList>
            <person name="Ropars J."/>
            <person name="Sedzielewska K."/>
            <person name="Noel J."/>
            <person name="Charron P."/>
            <person name="Farinelli L."/>
            <person name="Marton T."/>
            <person name="Kruger M."/>
            <person name="Pelin A."/>
            <person name="Brachmann A."/>
            <person name="Corradi N."/>
        </authorList>
    </citation>
    <scope>NUCLEOTIDE SEQUENCE [LARGE SCALE GENOMIC DNA]</scope>
    <source>
        <strain evidence="1 2">A5</strain>
    </source>
</reference>
<proteinExistence type="predicted"/>
<dbReference type="Proteomes" id="UP000232722">
    <property type="component" value="Unassembled WGS sequence"/>
</dbReference>
<sequence>MMKNILQHCLFLIRFFSLSSREFRKKLEHIKNLDHQFYEEYLFWNHKNKYVEIFKQAEQKRLELIQLKQLGPEFSEKPHSGAVFFIILDNILIEDNGDLDIEISESKKRNITKVLQIETPDQGKRFKIDN</sequence>
<reference evidence="1 2" key="2">
    <citation type="submission" date="2017-09" db="EMBL/GenBank/DDBJ databases">
        <title>Extensive intraspecific genome diversity in a model arbuscular mycorrhizal fungus.</title>
        <authorList>
            <person name="Chen E.C."/>
            <person name="Morin E."/>
            <person name="Beaudet D."/>
            <person name="Noel J."/>
            <person name="Ndikumana S."/>
            <person name="Charron P."/>
            <person name="St-Onge C."/>
            <person name="Giorgi J."/>
            <person name="Grigoriev I.V."/>
            <person name="Roux C."/>
            <person name="Martin F.M."/>
            <person name="Corradi N."/>
        </authorList>
    </citation>
    <scope>NUCLEOTIDE SEQUENCE [LARGE SCALE GENOMIC DNA]</scope>
    <source>
        <strain evidence="1 2">A5</strain>
    </source>
</reference>
<evidence type="ECO:0000313" key="2">
    <source>
        <dbReference type="Proteomes" id="UP000232722"/>
    </source>
</evidence>
<evidence type="ECO:0000313" key="1">
    <source>
        <dbReference type="EMBL" id="PKC07238.1"/>
    </source>
</evidence>
<dbReference type="EMBL" id="LLXJ01000662">
    <property type="protein sequence ID" value="PKC07238.1"/>
    <property type="molecule type" value="Genomic_DNA"/>
</dbReference>
<gene>
    <name evidence="1" type="ORF">RhiirA5_418472</name>
</gene>
<dbReference type="VEuPathDB" id="FungiDB:FUN_003248"/>
<dbReference type="AlphaFoldDB" id="A0A2N0PK97"/>
<accession>A0A2N0PK97</accession>
<comment type="caution">
    <text evidence="1">The sequence shown here is derived from an EMBL/GenBank/DDBJ whole genome shotgun (WGS) entry which is preliminary data.</text>
</comment>
<organism evidence="1 2">
    <name type="scientific">Rhizophagus irregularis</name>
    <dbReference type="NCBI Taxonomy" id="588596"/>
    <lineage>
        <taxon>Eukaryota</taxon>
        <taxon>Fungi</taxon>
        <taxon>Fungi incertae sedis</taxon>
        <taxon>Mucoromycota</taxon>
        <taxon>Glomeromycotina</taxon>
        <taxon>Glomeromycetes</taxon>
        <taxon>Glomerales</taxon>
        <taxon>Glomeraceae</taxon>
        <taxon>Rhizophagus</taxon>
    </lineage>
</organism>
<name>A0A2N0PK97_9GLOM</name>
<protein>
    <submittedName>
        <fullName evidence="1">Uncharacterized protein</fullName>
    </submittedName>
</protein>